<reference evidence="2 3" key="1">
    <citation type="submission" date="2016-05" db="EMBL/GenBank/DDBJ databases">
        <title>Single-cell genome of chain-forming Candidatus Thiomargarita nelsonii and comparison to other large sulfur-oxidizing bacteria.</title>
        <authorList>
            <person name="Winkel M."/>
            <person name="Salman V."/>
            <person name="Woyke T."/>
            <person name="Schulz-Vogt H."/>
            <person name="Richter M."/>
            <person name="Flood B."/>
            <person name="Bailey J."/>
            <person name="Amann R."/>
            <person name="Mussmann M."/>
        </authorList>
    </citation>
    <scope>NUCLEOTIDE SEQUENCE [LARGE SCALE GENOMIC DNA]</scope>
    <source>
        <strain evidence="2 3">THI036</strain>
    </source>
</reference>
<evidence type="ECO:0000313" key="2">
    <source>
        <dbReference type="EMBL" id="OAD21098.1"/>
    </source>
</evidence>
<comment type="caution">
    <text evidence="2">The sequence shown here is derived from an EMBL/GenBank/DDBJ whole genome shotgun (WGS) entry which is preliminary data.</text>
</comment>
<proteinExistence type="predicted"/>
<keyword evidence="1" id="KW-0732">Signal</keyword>
<organism evidence="2 3">
    <name type="scientific">Candidatus Thiomargarita nelsonii</name>
    <dbReference type="NCBI Taxonomy" id="1003181"/>
    <lineage>
        <taxon>Bacteria</taxon>
        <taxon>Pseudomonadati</taxon>
        <taxon>Pseudomonadota</taxon>
        <taxon>Gammaproteobacteria</taxon>
        <taxon>Thiotrichales</taxon>
        <taxon>Thiotrichaceae</taxon>
        <taxon>Thiomargarita</taxon>
    </lineage>
</organism>
<evidence type="ECO:0000313" key="3">
    <source>
        <dbReference type="Proteomes" id="UP000076962"/>
    </source>
</evidence>
<sequence>MKNRGLVFLISLAVTVPLVFASTSSFAKGKGKMCVESGGGGKLTRGRMGRRLFAQFVFSLREYSKEYDEVQFFKVQKRDGFYGKLCNDDDQKRYFKRHFKVSSPYCFTVCEDLPTLVDKYHDKDGIWSFENKGRCWEVCEY</sequence>
<gene>
    <name evidence="2" type="ORF">THIOM_003144</name>
</gene>
<dbReference type="EMBL" id="LUTY01001872">
    <property type="protein sequence ID" value="OAD21098.1"/>
    <property type="molecule type" value="Genomic_DNA"/>
</dbReference>
<feature type="signal peptide" evidence="1">
    <location>
        <begin position="1"/>
        <end position="27"/>
    </location>
</feature>
<accession>A0A0A6P0W8</accession>
<name>A0A0A6P0W8_9GAMM</name>
<keyword evidence="3" id="KW-1185">Reference proteome</keyword>
<evidence type="ECO:0000256" key="1">
    <source>
        <dbReference type="SAM" id="SignalP"/>
    </source>
</evidence>
<dbReference type="Proteomes" id="UP000076962">
    <property type="component" value="Unassembled WGS sequence"/>
</dbReference>
<dbReference type="AlphaFoldDB" id="A0A0A6P0W8"/>
<protein>
    <submittedName>
        <fullName evidence="2">Secreted protein</fullName>
    </submittedName>
</protein>
<feature type="chain" id="PRO_5002020181" evidence="1">
    <location>
        <begin position="28"/>
        <end position="141"/>
    </location>
</feature>